<dbReference type="RefSeq" id="XP_016255459.1">
    <property type="nucleotide sequence ID" value="XM_016388531.1"/>
</dbReference>
<dbReference type="VEuPathDB" id="FungiDB:PV07_01949"/>
<dbReference type="STRING" id="569365.A0A0D2CVW8"/>
<name>A0A0D2CVW8_9EURO</name>
<protein>
    <submittedName>
        <fullName evidence="1">Uncharacterized protein</fullName>
    </submittedName>
</protein>
<dbReference type="AlphaFoldDB" id="A0A0D2CVW8"/>
<dbReference type="OrthoDB" id="4157352at2759"/>
<gene>
    <name evidence="1" type="ORF">PV07_01949</name>
</gene>
<organism evidence="1 2">
    <name type="scientific">Cladophialophora immunda</name>
    <dbReference type="NCBI Taxonomy" id="569365"/>
    <lineage>
        <taxon>Eukaryota</taxon>
        <taxon>Fungi</taxon>
        <taxon>Dikarya</taxon>
        <taxon>Ascomycota</taxon>
        <taxon>Pezizomycotina</taxon>
        <taxon>Eurotiomycetes</taxon>
        <taxon>Chaetothyriomycetidae</taxon>
        <taxon>Chaetothyriales</taxon>
        <taxon>Herpotrichiellaceae</taxon>
        <taxon>Cladophialophora</taxon>
    </lineage>
</organism>
<dbReference type="EMBL" id="KN847040">
    <property type="protein sequence ID" value="KIW35243.1"/>
    <property type="molecule type" value="Genomic_DNA"/>
</dbReference>
<evidence type="ECO:0000313" key="1">
    <source>
        <dbReference type="EMBL" id="KIW35243.1"/>
    </source>
</evidence>
<proteinExistence type="predicted"/>
<dbReference type="Proteomes" id="UP000054466">
    <property type="component" value="Unassembled WGS sequence"/>
</dbReference>
<evidence type="ECO:0000313" key="2">
    <source>
        <dbReference type="Proteomes" id="UP000054466"/>
    </source>
</evidence>
<dbReference type="HOGENOM" id="CLU_2170793_0_0_1"/>
<accession>A0A0D2CVW8</accession>
<keyword evidence="2" id="KW-1185">Reference proteome</keyword>
<dbReference type="GeneID" id="27341143"/>
<reference evidence="1 2" key="1">
    <citation type="submission" date="2015-01" db="EMBL/GenBank/DDBJ databases">
        <title>The Genome Sequence of Cladophialophora immunda CBS83496.</title>
        <authorList>
            <consortium name="The Broad Institute Genomics Platform"/>
            <person name="Cuomo C."/>
            <person name="de Hoog S."/>
            <person name="Gorbushina A."/>
            <person name="Stielow B."/>
            <person name="Teixiera M."/>
            <person name="Abouelleil A."/>
            <person name="Chapman S.B."/>
            <person name="Priest M."/>
            <person name="Young S.K."/>
            <person name="Wortman J."/>
            <person name="Nusbaum C."/>
            <person name="Birren B."/>
        </authorList>
    </citation>
    <scope>NUCLEOTIDE SEQUENCE [LARGE SCALE GENOMIC DNA]</scope>
    <source>
        <strain evidence="1 2">CBS 83496</strain>
    </source>
</reference>
<sequence>MAWLQLQALRSHICRSCITYERWDKETRRAAKSVIRNLAKLHRENRLLSIWLSTISSPAQQFTPSSQVSDENASSFGTCHYLLTAFAETWPPAALYRDVIARLSPTMTEK</sequence>